<evidence type="ECO:0000313" key="1">
    <source>
        <dbReference type="EMBL" id="PWK09023.1"/>
    </source>
</evidence>
<proteinExistence type="predicted"/>
<dbReference type="Proteomes" id="UP000245634">
    <property type="component" value="Unassembled WGS sequence"/>
</dbReference>
<name>A0A316D5K3_9BACL</name>
<dbReference type="AlphaFoldDB" id="A0A316D5K3"/>
<dbReference type="Gene3D" id="3.40.50.150">
    <property type="entry name" value="Vaccinia Virus protein VP39"/>
    <property type="match status" value="1"/>
</dbReference>
<keyword evidence="1" id="KW-0808">Transferase</keyword>
<dbReference type="GO" id="GO:0008168">
    <property type="term" value="F:methyltransferase activity"/>
    <property type="evidence" value="ECO:0007669"/>
    <property type="project" value="UniProtKB-KW"/>
</dbReference>
<dbReference type="SUPFAM" id="SSF53335">
    <property type="entry name" value="S-adenosyl-L-methionine-dependent methyltransferases"/>
    <property type="match status" value="1"/>
</dbReference>
<organism evidence="1 2">
    <name type="scientific">Tumebacillus permanentifrigoris</name>
    <dbReference type="NCBI Taxonomy" id="378543"/>
    <lineage>
        <taxon>Bacteria</taxon>
        <taxon>Bacillati</taxon>
        <taxon>Bacillota</taxon>
        <taxon>Bacilli</taxon>
        <taxon>Bacillales</taxon>
        <taxon>Alicyclobacillaceae</taxon>
        <taxon>Tumebacillus</taxon>
    </lineage>
</organism>
<protein>
    <submittedName>
        <fullName evidence="1">Putative SAM-dependent methyltransferase</fullName>
    </submittedName>
</protein>
<keyword evidence="2" id="KW-1185">Reference proteome</keyword>
<dbReference type="EMBL" id="QGGL01000014">
    <property type="protein sequence ID" value="PWK09023.1"/>
    <property type="molecule type" value="Genomic_DNA"/>
</dbReference>
<comment type="caution">
    <text evidence="1">The sequence shown here is derived from an EMBL/GenBank/DDBJ whole genome shotgun (WGS) entry which is preliminary data.</text>
</comment>
<gene>
    <name evidence="1" type="ORF">C7459_11489</name>
</gene>
<evidence type="ECO:0000313" key="2">
    <source>
        <dbReference type="Proteomes" id="UP000245634"/>
    </source>
</evidence>
<dbReference type="GO" id="GO:0032259">
    <property type="term" value="P:methylation"/>
    <property type="evidence" value="ECO:0007669"/>
    <property type="project" value="UniProtKB-KW"/>
</dbReference>
<accession>A0A316D5K3</accession>
<keyword evidence="1" id="KW-0489">Methyltransferase</keyword>
<dbReference type="RefSeq" id="WP_425450728.1">
    <property type="nucleotide sequence ID" value="NZ_QGGL01000014.1"/>
</dbReference>
<reference evidence="1 2" key="1">
    <citation type="submission" date="2018-05" db="EMBL/GenBank/DDBJ databases">
        <title>Genomic Encyclopedia of Type Strains, Phase IV (KMG-IV): sequencing the most valuable type-strain genomes for metagenomic binning, comparative biology and taxonomic classification.</title>
        <authorList>
            <person name="Goeker M."/>
        </authorList>
    </citation>
    <scope>NUCLEOTIDE SEQUENCE [LARGE SCALE GENOMIC DNA]</scope>
    <source>
        <strain evidence="1 2">DSM 18773</strain>
    </source>
</reference>
<sequence>MAKVVIGAGEFRNNPGWLYTQEDELNLLRREDWAARFAPASIEAILAEHVWEHLTLREAGEAAVLCYEFLRLGGHIRVAVPDFHFPNEEYHHICQVGGPGPADHPAASHQVFYTYQTLTKVFEQAGFQVNLLEYCDEFGEFHEHPWADADGVIYRSRRHDHRNRDGVLRSMSLILDARKTM</sequence>
<dbReference type="InterPro" id="IPR029063">
    <property type="entry name" value="SAM-dependent_MTases_sf"/>
</dbReference>